<organism evidence="1 2">
    <name type="scientific">Mangrovihabitans endophyticus</name>
    <dbReference type="NCBI Taxonomy" id="1751298"/>
    <lineage>
        <taxon>Bacteria</taxon>
        <taxon>Bacillati</taxon>
        <taxon>Actinomycetota</taxon>
        <taxon>Actinomycetes</taxon>
        <taxon>Micromonosporales</taxon>
        <taxon>Micromonosporaceae</taxon>
        <taxon>Mangrovihabitans</taxon>
    </lineage>
</organism>
<comment type="caution">
    <text evidence="1">The sequence shown here is derived from an EMBL/GenBank/DDBJ whole genome shotgun (WGS) entry which is preliminary data.</text>
</comment>
<proteinExistence type="predicted"/>
<evidence type="ECO:0000313" key="1">
    <source>
        <dbReference type="EMBL" id="GGK70943.1"/>
    </source>
</evidence>
<sequence>MQPTHAEVARTLAAGHLPATAQIACRAGRFPVRHVTDTHGRVLLLTPRDGTLAAALTPVDGSGDVALVLDIADVPPTTGGPSTGRVYLAGWAARLDGDQARAAALDYADVDAAPDLLDVGDTRLLHRMHVAEIRCDRDGETFPVDPDEYAAATPDPLRIVEFDLLADLVGHHRAELDAAVRRHLGPAARAAAGDIVPVRLDRYGVVLRLGERLARLAFARPVRDRHDLAHLLHPMLCPRCATD</sequence>
<name>A0A8J3BUT2_9ACTN</name>
<accession>A0A8J3BUT2</accession>
<reference evidence="1" key="2">
    <citation type="submission" date="2020-09" db="EMBL/GenBank/DDBJ databases">
        <authorList>
            <person name="Sun Q."/>
            <person name="Zhou Y."/>
        </authorList>
    </citation>
    <scope>NUCLEOTIDE SEQUENCE</scope>
    <source>
        <strain evidence="1">CGMCC 4.7299</strain>
    </source>
</reference>
<dbReference type="Proteomes" id="UP000656042">
    <property type="component" value="Unassembled WGS sequence"/>
</dbReference>
<dbReference type="InterPro" id="IPR037119">
    <property type="entry name" value="Haem_oxidase_HugZ-like_sf"/>
</dbReference>
<dbReference type="Gene3D" id="3.20.180.10">
    <property type="entry name" value="PNP-oxidase-like"/>
    <property type="match status" value="1"/>
</dbReference>
<dbReference type="AlphaFoldDB" id="A0A8J3BUT2"/>
<dbReference type="SUPFAM" id="SSF50475">
    <property type="entry name" value="FMN-binding split barrel"/>
    <property type="match status" value="1"/>
</dbReference>
<reference evidence="1" key="1">
    <citation type="journal article" date="2014" name="Int. J. Syst. Evol. Microbiol.">
        <title>Complete genome sequence of Corynebacterium casei LMG S-19264T (=DSM 44701T), isolated from a smear-ripened cheese.</title>
        <authorList>
            <consortium name="US DOE Joint Genome Institute (JGI-PGF)"/>
            <person name="Walter F."/>
            <person name="Albersmeier A."/>
            <person name="Kalinowski J."/>
            <person name="Ruckert C."/>
        </authorList>
    </citation>
    <scope>NUCLEOTIDE SEQUENCE</scope>
    <source>
        <strain evidence="1">CGMCC 4.7299</strain>
    </source>
</reference>
<dbReference type="RefSeq" id="WP_189077007.1">
    <property type="nucleotide sequence ID" value="NZ_BMMX01000001.1"/>
</dbReference>
<dbReference type="EMBL" id="BMMX01000001">
    <property type="protein sequence ID" value="GGK70943.1"/>
    <property type="molecule type" value="Genomic_DNA"/>
</dbReference>
<gene>
    <name evidence="1" type="ORF">GCM10012284_00930</name>
</gene>
<evidence type="ECO:0008006" key="3">
    <source>
        <dbReference type="Google" id="ProtNLM"/>
    </source>
</evidence>
<keyword evidence="2" id="KW-1185">Reference proteome</keyword>
<protein>
    <recommendedName>
        <fullName evidence="3">DUF2470 domain-containing protein</fullName>
    </recommendedName>
</protein>
<evidence type="ECO:0000313" key="2">
    <source>
        <dbReference type="Proteomes" id="UP000656042"/>
    </source>
</evidence>